<feature type="region of interest" description="Disordered" evidence="1">
    <location>
        <begin position="224"/>
        <end position="258"/>
    </location>
</feature>
<feature type="compositionally biased region" description="Basic and acidic residues" evidence="1">
    <location>
        <begin position="626"/>
        <end position="639"/>
    </location>
</feature>
<dbReference type="FunFam" id="1.10.10.60:FF:000483">
    <property type="entry name" value="Predicted protein"/>
    <property type="match status" value="1"/>
</dbReference>
<sequence length="901" mass="99725">MDPFDDIAPVAPSRPGLKFMPKAKLKQLPRKEISVLDHATSSTTFSDRPQVEIPNSEDATNPKTKNSQQVSAKGHTVALVDDHLHSTIAASDIDQIFTNFPRSASEAGPVDFEVGSGTNIIPQTNLNTENELNNVTAPCTTCSIIDGTQEPPKNGEGSFLDSSKCLELVDNSLQVETDVGFKSDSDNKVAIFESNIQSKSNFGREQEVVSAEFELDPFSNVLPDPGARNARKFQPKIKPRPRVGNSAANASSSSNVMTEKSVELPNSCMNEFQSNGDGSDRLNQSTSLPLPSQILRTTDLPNKPDYMSPSIPFSEDNTGLAPVIPSQLDSLNAMLLEVATHNGTRDWPSSFGKSSGEAADIFSGLESLDDFLTQAASDTGKPALHSFNEKGTDENFVNHNCRSINSFGVCDTTQVQRCPMYQTTQDSITFNEAAVLNEDDTHTNNRRLETKEVVDLNPACPGDDVFEYQSMKSGTDPTSETPVHEELTNAADSPTLADFLHADVAREKVNFHFIYHVSQDANERTKDGSISSSSRKNKRSSIIGEEDNDGNTSRQLRKQTAHKPTNSSLNDDVEDDDNLDANGDELEENGDDHEVDYSSKKGRASTSSKKKSGAKNGKTTQKRKRANDDLEKTIKEPPKKFSHSTQRRKRTVDKALLEIPEDELDPRTLPIKDIILLAEYRERLAKKEGTPQTTSTYQSGGDFLHEASANYEEEEIFGSEDGRDPDDDRANGRIPSASSLFNYQSFMEKAPRGKWSKQDTELFYEAVRQFGTDFSMIQQLFPDKTRHQIKLKYKKEERQHPLRLSDAVNNRAKDHSHFKLVIERLELASTKAEDDPSRDASDFMMGEEVTDLTPGTNEEVATTEQGADVKAQEDSAAVHSPEQSDDSDDDFQKWAQYKSAY</sequence>
<feature type="compositionally biased region" description="Acidic residues" evidence="1">
    <location>
        <begin position="571"/>
        <end position="594"/>
    </location>
</feature>
<dbReference type="AlphaFoldDB" id="A0A8B8LUA2"/>
<evidence type="ECO:0000259" key="2">
    <source>
        <dbReference type="PROSITE" id="PS51293"/>
    </source>
</evidence>
<feature type="compositionally biased region" description="Basic and acidic residues" evidence="1">
    <location>
        <begin position="720"/>
        <end position="731"/>
    </location>
</feature>
<feature type="compositionally biased region" description="Basic residues" evidence="1">
    <location>
        <begin position="640"/>
        <end position="651"/>
    </location>
</feature>
<feature type="region of interest" description="Disordered" evidence="1">
    <location>
        <begin position="830"/>
        <end position="892"/>
    </location>
</feature>
<dbReference type="GeneID" id="113868459"/>
<dbReference type="InterPro" id="IPR001005">
    <property type="entry name" value="SANT/Myb"/>
</dbReference>
<dbReference type="GO" id="GO:0001156">
    <property type="term" value="F:TFIIIC-class transcription factor complex binding"/>
    <property type="evidence" value="ECO:0007669"/>
    <property type="project" value="TreeGrafter"/>
</dbReference>
<gene>
    <name evidence="4" type="primary">LOC113868459</name>
</gene>
<proteinExistence type="predicted"/>
<evidence type="ECO:0000256" key="1">
    <source>
        <dbReference type="SAM" id="MobiDB-lite"/>
    </source>
</evidence>
<feature type="compositionally biased region" description="Polar residues" evidence="1">
    <location>
        <begin position="853"/>
        <end position="865"/>
    </location>
</feature>
<dbReference type="CDD" id="cd00167">
    <property type="entry name" value="SANT"/>
    <property type="match status" value="1"/>
</dbReference>
<dbReference type="SMART" id="SM00717">
    <property type="entry name" value="SANT"/>
    <property type="match status" value="1"/>
</dbReference>
<dbReference type="PANTHER" id="PTHR22929">
    <property type="entry name" value="RNA POLYMERASE III TRANSCRIPTION INITIATION FACTOR B"/>
    <property type="match status" value="1"/>
</dbReference>
<dbReference type="GO" id="GO:0000126">
    <property type="term" value="C:transcription factor TFIIIB complex"/>
    <property type="evidence" value="ECO:0007669"/>
    <property type="project" value="TreeGrafter"/>
</dbReference>
<feature type="region of interest" description="Disordered" evidence="1">
    <location>
        <begin position="268"/>
        <end position="287"/>
    </location>
</feature>
<reference evidence="4" key="2">
    <citation type="submission" date="2025-08" db="UniProtKB">
        <authorList>
            <consortium name="RefSeq"/>
        </authorList>
    </citation>
    <scope>IDENTIFICATION</scope>
    <source>
        <tissue evidence="4">Young leaves</tissue>
    </source>
</reference>
<feature type="region of interest" description="Disordered" evidence="1">
    <location>
        <begin position="470"/>
        <end position="489"/>
    </location>
</feature>
<evidence type="ECO:0000313" key="4">
    <source>
        <dbReference type="RefSeq" id="XP_027359855.1"/>
    </source>
</evidence>
<dbReference type="KEGG" id="aprc:113868459"/>
<dbReference type="Proteomes" id="UP000694853">
    <property type="component" value="Unplaced"/>
</dbReference>
<feature type="compositionally biased region" description="Basic residues" evidence="1">
    <location>
        <begin position="600"/>
        <end position="613"/>
    </location>
</feature>
<dbReference type="InterPro" id="IPR017884">
    <property type="entry name" value="SANT_dom"/>
</dbReference>
<organism evidence="3 4">
    <name type="scientific">Abrus precatorius</name>
    <name type="common">Indian licorice</name>
    <name type="synonym">Glycine abrus</name>
    <dbReference type="NCBI Taxonomy" id="3816"/>
    <lineage>
        <taxon>Eukaryota</taxon>
        <taxon>Viridiplantae</taxon>
        <taxon>Streptophyta</taxon>
        <taxon>Embryophyta</taxon>
        <taxon>Tracheophyta</taxon>
        <taxon>Spermatophyta</taxon>
        <taxon>Magnoliopsida</taxon>
        <taxon>eudicotyledons</taxon>
        <taxon>Gunneridae</taxon>
        <taxon>Pentapetalae</taxon>
        <taxon>rosids</taxon>
        <taxon>fabids</taxon>
        <taxon>Fabales</taxon>
        <taxon>Fabaceae</taxon>
        <taxon>Papilionoideae</taxon>
        <taxon>50 kb inversion clade</taxon>
        <taxon>NPAAA clade</taxon>
        <taxon>indigoferoid/millettioid clade</taxon>
        <taxon>Abreae</taxon>
        <taxon>Abrus</taxon>
    </lineage>
</organism>
<feature type="compositionally biased region" description="Polar residues" evidence="1">
    <location>
        <begin position="470"/>
        <end position="481"/>
    </location>
</feature>
<accession>A0A8B8LUA2</accession>
<dbReference type="Pfam" id="PF15963">
    <property type="entry name" value="Myb_DNA-bind_7"/>
    <property type="match status" value="1"/>
</dbReference>
<keyword evidence="3" id="KW-1185">Reference proteome</keyword>
<dbReference type="RefSeq" id="XP_027359855.1">
    <property type="nucleotide sequence ID" value="XM_027504054.1"/>
</dbReference>
<feature type="compositionally biased region" description="Basic residues" evidence="1">
    <location>
        <begin position="229"/>
        <end position="241"/>
    </location>
</feature>
<feature type="region of interest" description="Disordered" evidence="1">
    <location>
        <begin position="36"/>
        <end position="72"/>
    </location>
</feature>
<feature type="region of interest" description="Disordered" evidence="1">
    <location>
        <begin position="714"/>
        <end position="735"/>
    </location>
</feature>
<feature type="region of interest" description="Disordered" evidence="1">
    <location>
        <begin position="521"/>
        <end position="652"/>
    </location>
</feature>
<feature type="domain" description="SANT" evidence="2">
    <location>
        <begin position="754"/>
        <end position="798"/>
    </location>
</feature>
<dbReference type="PROSITE" id="PS51293">
    <property type="entry name" value="SANT"/>
    <property type="match status" value="1"/>
</dbReference>
<dbReference type="InterPro" id="IPR009057">
    <property type="entry name" value="Homeodomain-like_sf"/>
</dbReference>
<feature type="compositionally biased region" description="Basic and acidic residues" evidence="1">
    <location>
        <begin position="830"/>
        <end position="841"/>
    </location>
</feature>
<feature type="compositionally biased region" description="Low complexity" evidence="1">
    <location>
        <begin position="245"/>
        <end position="255"/>
    </location>
</feature>
<dbReference type="InterPro" id="IPR039467">
    <property type="entry name" value="TFIIIB_B''_Myb"/>
</dbReference>
<feature type="compositionally biased region" description="Polar residues" evidence="1">
    <location>
        <begin position="57"/>
        <end position="71"/>
    </location>
</feature>
<protein>
    <submittedName>
        <fullName evidence="4">Uncharacterized protein LOC113868459 isoform X1</fullName>
    </submittedName>
</protein>
<feature type="region of interest" description="Disordered" evidence="1">
    <location>
        <begin position="1"/>
        <end position="23"/>
    </location>
</feature>
<dbReference type="GO" id="GO:0070898">
    <property type="term" value="P:RNA polymerase III preinitiation complex assembly"/>
    <property type="evidence" value="ECO:0007669"/>
    <property type="project" value="TreeGrafter"/>
</dbReference>
<dbReference type="OrthoDB" id="272624at2759"/>
<dbReference type="Gene3D" id="1.10.10.60">
    <property type="entry name" value="Homeodomain-like"/>
    <property type="match status" value="1"/>
</dbReference>
<name>A0A8B8LUA2_ABRPR</name>
<dbReference type="SUPFAM" id="SSF46689">
    <property type="entry name" value="Homeodomain-like"/>
    <property type="match status" value="1"/>
</dbReference>
<dbReference type="PANTHER" id="PTHR22929:SF0">
    <property type="entry name" value="TRANSCRIPTION FACTOR TFIIIB COMPONENT B'' HOMOLOG"/>
    <property type="match status" value="1"/>
</dbReference>
<reference evidence="3" key="1">
    <citation type="journal article" date="2019" name="Toxins">
        <title>Detection of Abrin-Like and Prepropulchellin-Like Toxin Genes and Transcripts Using Whole Genome Sequencing and Full-Length Transcript Sequencing of Abrus precatorius.</title>
        <authorList>
            <person name="Hovde B.T."/>
            <person name="Daligault H.E."/>
            <person name="Hanschen E.R."/>
            <person name="Kunde Y.A."/>
            <person name="Johnson M.B."/>
            <person name="Starkenburg S.R."/>
            <person name="Johnson S.L."/>
        </authorList>
    </citation>
    <scope>NUCLEOTIDE SEQUENCE [LARGE SCALE GENOMIC DNA]</scope>
</reference>
<evidence type="ECO:0000313" key="3">
    <source>
        <dbReference type="Proteomes" id="UP000694853"/>
    </source>
</evidence>